<dbReference type="HOGENOM" id="CLU_020129_1_0_1"/>
<dbReference type="STRING" id="644352.J3NUU4"/>
<evidence type="ECO:0000259" key="2">
    <source>
        <dbReference type="Pfam" id="PF01425"/>
    </source>
</evidence>
<evidence type="ECO:0000313" key="3">
    <source>
        <dbReference type="EMBL" id="EJT79968.1"/>
    </source>
</evidence>
<gene>
    <name evidence="4" type="primary">20345508</name>
    <name evidence="3" type="ORF">GGTG_05050</name>
</gene>
<dbReference type="OrthoDB" id="5423360at2759"/>
<dbReference type="EMBL" id="GL385396">
    <property type="protein sequence ID" value="EJT79968.1"/>
    <property type="molecule type" value="Genomic_DNA"/>
</dbReference>
<reference evidence="5" key="1">
    <citation type="submission" date="2010-07" db="EMBL/GenBank/DDBJ databases">
        <title>The genome sequence of Gaeumannomyces graminis var. tritici strain R3-111a-1.</title>
        <authorList>
            <consortium name="The Broad Institute Genome Sequencing Platform"/>
            <person name="Ma L.-J."/>
            <person name="Dead R."/>
            <person name="Young S."/>
            <person name="Zeng Q."/>
            <person name="Koehrsen M."/>
            <person name="Alvarado L."/>
            <person name="Berlin A."/>
            <person name="Chapman S.B."/>
            <person name="Chen Z."/>
            <person name="Freedman E."/>
            <person name="Gellesch M."/>
            <person name="Goldberg J."/>
            <person name="Griggs A."/>
            <person name="Gujja S."/>
            <person name="Heilman E.R."/>
            <person name="Heiman D."/>
            <person name="Hepburn T."/>
            <person name="Howarth C."/>
            <person name="Jen D."/>
            <person name="Larson L."/>
            <person name="Mehta T."/>
            <person name="Neiman D."/>
            <person name="Pearson M."/>
            <person name="Roberts A."/>
            <person name="Saif S."/>
            <person name="Shea T."/>
            <person name="Shenoy N."/>
            <person name="Sisk P."/>
            <person name="Stolte C."/>
            <person name="Sykes S."/>
            <person name="Walk T."/>
            <person name="White J."/>
            <person name="Yandava C."/>
            <person name="Haas B."/>
            <person name="Nusbaum C."/>
            <person name="Birren B."/>
        </authorList>
    </citation>
    <scope>NUCLEOTIDE SEQUENCE [LARGE SCALE GENOMIC DNA]</scope>
    <source>
        <strain evidence="5">R3-111a-1</strain>
    </source>
</reference>
<reference evidence="4" key="4">
    <citation type="journal article" date="2015" name="G3 (Bethesda)">
        <title>Genome sequences of three phytopathogenic species of the Magnaporthaceae family of fungi.</title>
        <authorList>
            <person name="Okagaki L.H."/>
            <person name="Nunes C.C."/>
            <person name="Sailsbery J."/>
            <person name="Clay B."/>
            <person name="Brown D."/>
            <person name="John T."/>
            <person name="Oh Y."/>
            <person name="Young N."/>
            <person name="Fitzgerald M."/>
            <person name="Haas B.J."/>
            <person name="Zeng Q."/>
            <person name="Young S."/>
            <person name="Adiconis X."/>
            <person name="Fan L."/>
            <person name="Levin J.Z."/>
            <person name="Mitchell T.K."/>
            <person name="Okubara P.A."/>
            <person name="Farman M.L."/>
            <person name="Kohn L.M."/>
            <person name="Birren B."/>
            <person name="Ma L.-J."/>
            <person name="Dean R.A."/>
        </authorList>
    </citation>
    <scope>NUCLEOTIDE SEQUENCE</scope>
    <source>
        <strain evidence="4">R3-111a-1</strain>
    </source>
</reference>
<accession>J3NUU4</accession>
<reference evidence="4" key="5">
    <citation type="submission" date="2018-04" db="UniProtKB">
        <authorList>
            <consortium name="EnsemblFungi"/>
        </authorList>
    </citation>
    <scope>IDENTIFICATION</scope>
    <source>
        <strain evidence="4">R3-111a-1</strain>
    </source>
</reference>
<protein>
    <recommendedName>
        <fullName evidence="2">Amidase domain-containing protein</fullName>
    </recommendedName>
</protein>
<name>J3NUU4_GAET3</name>
<organism evidence="3">
    <name type="scientific">Gaeumannomyces tritici (strain R3-111a-1)</name>
    <name type="common">Wheat and barley take-all root rot fungus</name>
    <name type="synonym">Gaeumannomyces graminis var. tritici</name>
    <dbReference type="NCBI Taxonomy" id="644352"/>
    <lineage>
        <taxon>Eukaryota</taxon>
        <taxon>Fungi</taxon>
        <taxon>Dikarya</taxon>
        <taxon>Ascomycota</taxon>
        <taxon>Pezizomycotina</taxon>
        <taxon>Sordariomycetes</taxon>
        <taxon>Sordariomycetidae</taxon>
        <taxon>Magnaporthales</taxon>
        <taxon>Magnaporthaceae</taxon>
        <taxon>Gaeumannomyces</taxon>
    </lineage>
</organism>
<feature type="chain" id="PRO_5015094488" description="Amidase domain-containing protein" evidence="1">
    <location>
        <begin position="22"/>
        <end position="636"/>
    </location>
</feature>
<dbReference type="InterPro" id="IPR023631">
    <property type="entry name" value="Amidase_dom"/>
</dbReference>
<feature type="domain" description="Amidase" evidence="2">
    <location>
        <begin position="195"/>
        <end position="356"/>
    </location>
</feature>
<dbReference type="Gene3D" id="3.90.1300.10">
    <property type="entry name" value="Amidase signature (AS) domain"/>
    <property type="match status" value="1"/>
</dbReference>
<dbReference type="InterPro" id="IPR036928">
    <property type="entry name" value="AS_sf"/>
</dbReference>
<evidence type="ECO:0000313" key="5">
    <source>
        <dbReference type="Proteomes" id="UP000006039"/>
    </source>
</evidence>
<dbReference type="PANTHER" id="PTHR46310">
    <property type="entry name" value="AMIDASE 1"/>
    <property type="match status" value="1"/>
</dbReference>
<reference evidence="3" key="3">
    <citation type="submission" date="2010-09" db="EMBL/GenBank/DDBJ databases">
        <title>Annotation of Gaeumannomyces graminis var. tritici R3-111a-1.</title>
        <authorList>
            <consortium name="The Broad Institute Genome Sequencing Platform"/>
            <person name="Ma L.-J."/>
            <person name="Dead R."/>
            <person name="Young S.K."/>
            <person name="Zeng Q."/>
            <person name="Gargeya S."/>
            <person name="Fitzgerald M."/>
            <person name="Haas B."/>
            <person name="Abouelleil A."/>
            <person name="Alvarado L."/>
            <person name="Arachchi H.M."/>
            <person name="Berlin A."/>
            <person name="Brown A."/>
            <person name="Chapman S.B."/>
            <person name="Chen Z."/>
            <person name="Dunbar C."/>
            <person name="Freedman E."/>
            <person name="Gearin G."/>
            <person name="Gellesch M."/>
            <person name="Goldberg J."/>
            <person name="Griggs A."/>
            <person name="Gujja S."/>
            <person name="Heiman D."/>
            <person name="Howarth C."/>
            <person name="Larson L."/>
            <person name="Lui A."/>
            <person name="MacDonald P.J.P."/>
            <person name="Mehta T."/>
            <person name="Montmayeur A."/>
            <person name="Murphy C."/>
            <person name="Neiman D."/>
            <person name="Pearson M."/>
            <person name="Priest M."/>
            <person name="Roberts A."/>
            <person name="Saif S."/>
            <person name="Shea T."/>
            <person name="Shenoy N."/>
            <person name="Sisk P."/>
            <person name="Stolte C."/>
            <person name="Sykes S."/>
            <person name="Yandava C."/>
            <person name="Wortman J."/>
            <person name="Nusbaum C."/>
            <person name="Birren B."/>
        </authorList>
    </citation>
    <scope>NUCLEOTIDE SEQUENCE</scope>
    <source>
        <strain evidence="3">R3-111a-1</strain>
    </source>
</reference>
<dbReference type="eggNOG" id="KOG1211">
    <property type="taxonomic scope" value="Eukaryota"/>
</dbReference>
<keyword evidence="1" id="KW-0732">Signal</keyword>
<feature type="signal peptide" evidence="1">
    <location>
        <begin position="1"/>
        <end position="21"/>
    </location>
</feature>
<dbReference type="VEuPathDB" id="FungiDB:GGTG_05050"/>
<dbReference type="Pfam" id="PF01425">
    <property type="entry name" value="Amidase"/>
    <property type="match status" value="1"/>
</dbReference>
<dbReference type="SUPFAM" id="SSF75304">
    <property type="entry name" value="Amidase signature (AS) enzymes"/>
    <property type="match status" value="1"/>
</dbReference>
<dbReference type="AlphaFoldDB" id="J3NUU4"/>
<evidence type="ECO:0000256" key="1">
    <source>
        <dbReference type="SAM" id="SignalP"/>
    </source>
</evidence>
<evidence type="ECO:0000313" key="4">
    <source>
        <dbReference type="EnsemblFungi" id="EJT79968"/>
    </source>
</evidence>
<keyword evidence="5" id="KW-1185">Reference proteome</keyword>
<dbReference type="RefSeq" id="XP_009221113.1">
    <property type="nucleotide sequence ID" value="XM_009222849.1"/>
</dbReference>
<reference evidence="3" key="2">
    <citation type="submission" date="2010-07" db="EMBL/GenBank/DDBJ databases">
        <authorList>
            <consortium name="The Broad Institute Genome Sequencing Platform"/>
            <consortium name="Broad Institute Genome Sequencing Center for Infectious Disease"/>
            <person name="Ma L.-J."/>
            <person name="Dead R."/>
            <person name="Young S."/>
            <person name="Zeng Q."/>
            <person name="Koehrsen M."/>
            <person name="Alvarado L."/>
            <person name="Berlin A."/>
            <person name="Chapman S.B."/>
            <person name="Chen Z."/>
            <person name="Freedman E."/>
            <person name="Gellesch M."/>
            <person name="Goldberg J."/>
            <person name="Griggs A."/>
            <person name="Gujja S."/>
            <person name="Heilman E.R."/>
            <person name="Heiman D."/>
            <person name="Hepburn T."/>
            <person name="Howarth C."/>
            <person name="Jen D."/>
            <person name="Larson L."/>
            <person name="Mehta T."/>
            <person name="Neiman D."/>
            <person name="Pearson M."/>
            <person name="Roberts A."/>
            <person name="Saif S."/>
            <person name="Shea T."/>
            <person name="Shenoy N."/>
            <person name="Sisk P."/>
            <person name="Stolte C."/>
            <person name="Sykes S."/>
            <person name="Walk T."/>
            <person name="White J."/>
            <person name="Yandava C."/>
            <person name="Haas B."/>
            <person name="Nusbaum C."/>
            <person name="Birren B."/>
        </authorList>
    </citation>
    <scope>NUCLEOTIDE SEQUENCE</scope>
    <source>
        <strain evidence="3">R3-111a-1</strain>
    </source>
</reference>
<proteinExistence type="predicted"/>
<dbReference type="Proteomes" id="UP000006039">
    <property type="component" value="Unassembled WGS sequence"/>
</dbReference>
<dbReference type="PANTHER" id="PTHR46310:SF7">
    <property type="entry name" value="AMIDASE 1"/>
    <property type="match status" value="1"/>
</dbReference>
<sequence length="636" mass="66878">MVSTHIALLALLGLASHPVAAQLVPQGLSVALDGVDLYVSPFSVGNLSLPSAAFPASVPSVFGLRPVAVVGTPTAASELGGLFRNWTRIDDVFHMGFARAVFLAGEQNDGAPSETMTMPLETSPNGPVPPSGPYFLEQSTGRLFPVYRLYPDSAGAFSESLLQRPDGSFQALSAHVASSASLTVGVPSRLYYTPTTKRPLAGVRVGVKDLFALRGAKNSCGSRAWYELYGVADRTASSMQRLVDAGAVIVGQQKLSQFANGERPTADWVDYHAPWNPRGDGYQDPSSSSSGAGAAMASYPWLDLSVGSDTGGSIRIPAAVGGVFGNRPTHGLVELDGVLPLSPALDTPGFLLRDARLWDAANKALFADNYTSLAAAGRARYPPKIYTMGLPAANSTSQRAVLVHDFVRKLKHFVGCGKVEALGLADEWERTRPSGAAGATLDELLGLVYGVLITKQQTVLVRDPLYSDYAAAHQGRRPFVNPQARARWAYGDGLPESALEEAQRNKTLFGGWFNEQVLPRATGDECSSSLVVLVDGAPAGTTYRDEYLTAPSAPPLGFSSSRISVFAGVPSSVFPLGDETAASRVSGREESYPVAVNVLAARGCDGLLARLAADLVEAGILREPRTGRAVGGGGSA</sequence>
<dbReference type="GeneID" id="20345508"/>
<dbReference type="EnsemblFungi" id="EJT79968">
    <property type="protein sequence ID" value="EJT79968"/>
    <property type="gene ID" value="GGTG_05050"/>
</dbReference>